<evidence type="ECO:0000259" key="11">
    <source>
        <dbReference type="PROSITE" id="PS50109"/>
    </source>
</evidence>
<dbReference type="RefSeq" id="WP_094219288.1">
    <property type="nucleotide sequence ID" value="NZ_MCGQ01000023.1"/>
</dbReference>
<keyword evidence="10" id="KW-1133">Transmembrane helix</keyword>
<evidence type="ECO:0000256" key="1">
    <source>
        <dbReference type="ARBA" id="ARBA00000085"/>
    </source>
</evidence>
<dbReference type="PANTHER" id="PTHR24421">
    <property type="entry name" value="NITRATE/NITRITE SENSOR PROTEIN NARX-RELATED"/>
    <property type="match status" value="1"/>
</dbReference>
<comment type="caution">
    <text evidence="12">The sequence shown here is derived from an EMBL/GenBank/DDBJ whole genome shotgun (WGS) entry which is preliminary data.</text>
</comment>
<dbReference type="PROSITE" id="PS50109">
    <property type="entry name" value="HIS_KIN"/>
    <property type="match status" value="1"/>
</dbReference>
<keyword evidence="7" id="KW-0067">ATP-binding</keyword>
<evidence type="ECO:0000256" key="9">
    <source>
        <dbReference type="SAM" id="MobiDB-lite"/>
    </source>
</evidence>
<organism evidence="12 13">
    <name type="scientific">Streptomyces diastatochromogenes</name>
    <dbReference type="NCBI Taxonomy" id="42236"/>
    <lineage>
        <taxon>Bacteria</taxon>
        <taxon>Bacillati</taxon>
        <taxon>Actinomycetota</taxon>
        <taxon>Actinomycetes</taxon>
        <taxon>Kitasatosporales</taxon>
        <taxon>Streptomycetaceae</taxon>
        <taxon>Streptomyces</taxon>
    </lineage>
</organism>
<dbReference type="CDD" id="cd16917">
    <property type="entry name" value="HATPase_UhpB-NarQ-NarX-like"/>
    <property type="match status" value="1"/>
</dbReference>
<dbReference type="InterPro" id="IPR011712">
    <property type="entry name" value="Sig_transdc_His_kin_sub3_dim/P"/>
</dbReference>
<evidence type="ECO:0000256" key="3">
    <source>
        <dbReference type="ARBA" id="ARBA00022553"/>
    </source>
</evidence>
<dbReference type="InterPro" id="IPR050482">
    <property type="entry name" value="Sensor_HK_TwoCompSys"/>
</dbReference>
<evidence type="ECO:0000256" key="7">
    <source>
        <dbReference type="ARBA" id="ARBA00022840"/>
    </source>
</evidence>
<keyword evidence="3" id="KW-0597">Phosphoprotein</keyword>
<dbReference type="InterPro" id="IPR036890">
    <property type="entry name" value="HATPase_C_sf"/>
</dbReference>
<dbReference type="EMBL" id="MCGQ01000023">
    <property type="protein sequence ID" value="OXY92343.1"/>
    <property type="molecule type" value="Genomic_DNA"/>
</dbReference>
<proteinExistence type="predicted"/>
<evidence type="ECO:0000256" key="10">
    <source>
        <dbReference type="SAM" id="Phobius"/>
    </source>
</evidence>
<keyword evidence="4" id="KW-0808">Transferase</keyword>
<accession>A0A233S9I5</accession>
<evidence type="ECO:0000256" key="5">
    <source>
        <dbReference type="ARBA" id="ARBA00022741"/>
    </source>
</evidence>
<dbReference type="GO" id="GO:0000155">
    <property type="term" value="F:phosphorelay sensor kinase activity"/>
    <property type="evidence" value="ECO:0007669"/>
    <property type="project" value="InterPro"/>
</dbReference>
<dbReference type="Proteomes" id="UP000215483">
    <property type="component" value="Unassembled WGS sequence"/>
</dbReference>
<dbReference type="AlphaFoldDB" id="A0A233S9I5"/>
<feature type="region of interest" description="Disordered" evidence="9">
    <location>
        <begin position="123"/>
        <end position="145"/>
    </location>
</feature>
<keyword evidence="5" id="KW-0547">Nucleotide-binding</keyword>
<evidence type="ECO:0000256" key="6">
    <source>
        <dbReference type="ARBA" id="ARBA00022777"/>
    </source>
</evidence>
<sequence length="282" mass="29779">MGGHDVVAAALAVACTAVVALTVALVRTRRRWQAAVGERGWLLERERESAAEAAIVAERDRIARELHDIVSHNVSLMVVQASAAREVLGTMPDEAATALRAVEDAGRGAMTDLRHLLGLLAPAQNGEDTDPGPARADDPGTPLAPQPGLDRLGHLVDRISFAGLPVEVRVSGEPRPLPQGVDVTAYRIIQEALTNALRHGDGGKADVTVRYADHALRVEVLNTGPSVLTGTAPAAPKPHSAGTGRGLLGLRERVAVYGGDLDARRRLGGGYRVRARIPLDRP</sequence>
<dbReference type="GO" id="GO:0005524">
    <property type="term" value="F:ATP binding"/>
    <property type="evidence" value="ECO:0007669"/>
    <property type="project" value="UniProtKB-KW"/>
</dbReference>
<keyword evidence="10" id="KW-0812">Transmembrane</keyword>
<dbReference type="Gene3D" id="1.20.5.1930">
    <property type="match status" value="1"/>
</dbReference>
<dbReference type="SUPFAM" id="SSF55874">
    <property type="entry name" value="ATPase domain of HSP90 chaperone/DNA topoisomerase II/histidine kinase"/>
    <property type="match status" value="1"/>
</dbReference>
<evidence type="ECO:0000256" key="2">
    <source>
        <dbReference type="ARBA" id="ARBA00012438"/>
    </source>
</evidence>
<gene>
    <name evidence="12" type="ORF">BEK98_26550</name>
</gene>
<keyword evidence="6 12" id="KW-0418">Kinase</keyword>
<reference evidence="12 13" key="1">
    <citation type="submission" date="2016-07" db="EMBL/GenBank/DDBJ databases">
        <title>Draft genome of Streptomyces diastatochromogenes.</title>
        <authorList>
            <person name="Podduturi R."/>
            <person name="Lukassen M.B."/>
            <person name="Clausen N."/>
            <person name="Nielsen J.L."/>
            <person name="Jorgensen N.O."/>
        </authorList>
    </citation>
    <scope>NUCLEOTIDE SEQUENCE [LARGE SCALE GENOMIC DNA]</scope>
    <source>
        <strain evidence="12 13">DSM 40608</strain>
    </source>
</reference>
<dbReference type="InterPro" id="IPR005467">
    <property type="entry name" value="His_kinase_dom"/>
</dbReference>
<dbReference type="InterPro" id="IPR003594">
    <property type="entry name" value="HATPase_dom"/>
</dbReference>
<dbReference type="GO" id="GO:0046983">
    <property type="term" value="F:protein dimerization activity"/>
    <property type="evidence" value="ECO:0007669"/>
    <property type="project" value="InterPro"/>
</dbReference>
<feature type="transmembrane region" description="Helical" evidence="10">
    <location>
        <begin position="6"/>
        <end position="26"/>
    </location>
</feature>
<name>A0A233S9I5_STRDA</name>
<keyword evidence="8" id="KW-0902">Two-component regulatory system</keyword>
<evidence type="ECO:0000256" key="4">
    <source>
        <dbReference type="ARBA" id="ARBA00022679"/>
    </source>
</evidence>
<keyword evidence="13" id="KW-1185">Reference proteome</keyword>
<protein>
    <recommendedName>
        <fullName evidence="2">histidine kinase</fullName>
        <ecNumber evidence="2">2.7.13.3</ecNumber>
    </recommendedName>
</protein>
<dbReference type="Pfam" id="PF07730">
    <property type="entry name" value="HisKA_3"/>
    <property type="match status" value="1"/>
</dbReference>
<dbReference type="Pfam" id="PF02518">
    <property type="entry name" value="HATPase_c"/>
    <property type="match status" value="1"/>
</dbReference>
<dbReference type="PANTHER" id="PTHR24421:SF10">
    <property type="entry name" value="NITRATE_NITRITE SENSOR PROTEIN NARQ"/>
    <property type="match status" value="1"/>
</dbReference>
<feature type="domain" description="Histidine kinase" evidence="11">
    <location>
        <begin position="187"/>
        <end position="281"/>
    </location>
</feature>
<dbReference type="Gene3D" id="3.30.565.10">
    <property type="entry name" value="Histidine kinase-like ATPase, C-terminal domain"/>
    <property type="match status" value="1"/>
</dbReference>
<evidence type="ECO:0000313" key="13">
    <source>
        <dbReference type="Proteomes" id="UP000215483"/>
    </source>
</evidence>
<keyword evidence="10" id="KW-0472">Membrane</keyword>
<dbReference type="EC" id="2.7.13.3" evidence="2"/>
<comment type="catalytic activity">
    <reaction evidence="1">
        <text>ATP + protein L-histidine = ADP + protein N-phospho-L-histidine.</text>
        <dbReference type="EC" id="2.7.13.3"/>
    </reaction>
</comment>
<dbReference type="GO" id="GO:0016020">
    <property type="term" value="C:membrane"/>
    <property type="evidence" value="ECO:0007669"/>
    <property type="project" value="InterPro"/>
</dbReference>
<evidence type="ECO:0000313" key="12">
    <source>
        <dbReference type="EMBL" id="OXY92343.1"/>
    </source>
</evidence>
<evidence type="ECO:0000256" key="8">
    <source>
        <dbReference type="ARBA" id="ARBA00023012"/>
    </source>
</evidence>
<dbReference type="OrthoDB" id="227596at2"/>